<comment type="similarity">
    <text evidence="7">Belongs to the transglycosylase MltG family.</text>
</comment>
<keyword evidence="2 7" id="KW-0812">Transmembrane</keyword>
<evidence type="ECO:0000256" key="5">
    <source>
        <dbReference type="ARBA" id="ARBA00023239"/>
    </source>
</evidence>
<evidence type="ECO:0000313" key="9">
    <source>
        <dbReference type="Proteomes" id="UP000199233"/>
    </source>
</evidence>
<evidence type="ECO:0000313" key="8">
    <source>
        <dbReference type="EMBL" id="SEQ65486.1"/>
    </source>
</evidence>
<dbReference type="GO" id="GO:0071555">
    <property type="term" value="P:cell wall organization"/>
    <property type="evidence" value="ECO:0007669"/>
    <property type="project" value="UniProtKB-KW"/>
</dbReference>
<evidence type="ECO:0000256" key="7">
    <source>
        <dbReference type="HAMAP-Rule" id="MF_02065"/>
    </source>
</evidence>
<dbReference type="NCBIfam" id="TIGR00247">
    <property type="entry name" value="endolytic transglycosylase MltG"/>
    <property type="match status" value="1"/>
</dbReference>
<proteinExistence type="inferred from homology"/>
<dbReference type="Proteomes" id="UP000199233">
    <property type="component" value="Unassembled WGS sequence"/>
</dbReference>
<dbReference type="GO" id="GO:0005886">
    <property type="term" value="C:plasma membrane"/>
    <property type="evidence" value="ECO:0007669"/>
    <property type="project" value="UniProtKB-UniRule"/>
</dbReference>
<reference evidence="8 9" key="1">
    <citation type="submission" date="2016-10" db="EMBL/GenBank/DDBJ databases">
        <authorList>
            <person name="de Groot N.N."/>
        </authorList>
    </citation>
    <scope>NUCLEOTIDE SEQUENCE [LARGE SCALE GENOMIC DNA]</scope>
    <source>
        <strain evidence="8 9">DSM 25927</strain>
    </source>
</reference>
<sequence length="336" mass="36915">MKIRSLLLALLLLLIVAGLWLAQDVRRALHQPLVLAQPQAFEIEDGEAFAATLRRLRTQGLLDTDRAVFYLRVYVRVQNIGSKIRSGEYELKPGLNALDLLALFMSGQTLLHELRITEGMTAAQALQLIAAEPNLHHTLSSADPAAAMAALGEPGLPAEGRLFPDTYRFPRHTPDLTLLRQARAMMQNVLAAEWAQRAPELPYASADEALVMASIVEKETGAAAERPQIAGVFVRRLRLGMLLQTDPTVIYGLGARFDGNLRLADLRADTPYNTYTRKGLPPTPICLPGRAAIHAALHPDDGKALFFVARSDGTHAFSESLEQHNAAVRQFQLKKP</sequence>
<dbReference type="GO" id="GO:0008932">
    <property type="term" value="F:lytic endotransglycosylase activity"/>
    <property type="evidence" value="ECO:0007669"/>
    <property type="project" value="UniProtKB-UniRule"/>
</dbReference>
<keyword evidence="9" id="KW-1185">Reference proteome</keyword>
<dbReference type="EC" id="4.2.2.29" evidence="7"/>
<accession>A0A1H9HT49</accession>
<dbReference type="AlphaFoldDB" id="A0A1H9HT49"/>
<dbReference type="RefSeq" id="WP_245732474.1">
    <property type="nucleotide sequence ID" value="NZ_FOFS01000009.1"/>
</dbReference>
<dbReference type="InterPro" id="IPR003770">
    <property type="entry name" value="MLTG-like"/>
</dbReference>
<dbReference type="PANTHER" id="PTHR30518:SF2">
    <property type="entry name" value="ENDOLYTIC MUREIN TRANSGLYCOSYLASE"/>
    <property type="match status" value="1"/>
</dbReference>
<keyword evidence="3 7" id="KW-1133">Transmembrane helix</keyword>
<evidence type="ECO:0000256" key="6">
    <source>
        <dbReference type="ARBA" id="ARBA00023316"/>
    </source>
</evidence>
<dbReference type="Pfam" id="PF02618">
    <property type="entry name" value="YceG"/>
    <property type="match status" value="1"/>
</dbReference>
<name>A0A1H9HT49_9GAMM</name>
<evidence type="ECO:0000256" key="1">
    <source>
        <dbReference type="ARBA" id="ARBA00022475"/>
    </source>
</evidence>
<gene>
    <name evidence="7" type="primary">mltG</name>
    <name evidence="8" type="ORF">SAMN04488038_10919</name>
</gene>
<keyword evidence="5 7" id="KW-0456">Lyase</keyword>
<dbReference type="Gene3D" id="3.30.160.60">
    <property type="entry name" value="Classic Zinc Finger"/>
    <property type="match status" value="1"/>
</dbReference>
<dbReference type="Gene3D" id="3.30.1490.480">
    <property type="entry name" value="Endolytic murein transglycosylase"/>
    <property type="match status" value="1"/>
</dbReference>
<dbReference type="STRING" id="489703.SAMN04488038_10919"/>
<comment type="catalytic activity">
    <reaction evidence="7">
        <text>a peptidoglycan chain = a peptidoglycan chain with N-acetyl-1,6-anhydromuramyl-[peptide] at the reducing end + a peptidoglycan chain with N-acetylglucosamine at the non-reducing end.</text>
        <dbReference type="EC" id="4.2.2.29"/>
    </reaction>
</comment>
<keyword evidence="4 7" id="KW-0472">Membrane</keyword>
<dbReference type="CDD" id="cd08010">
    <property type="entry name" value="MltG_like"/>
    <property type="match status" value="1"/>
</dbReference>
<organism evidence="8 9">
    <name type="scientific">Solimonas aquatica</name>
    <dbReference type="NCBI Taxonomy" id="489703"/>
    <lineage>
        <taxon>Bacteria</taxon>
        <taxon>Pseudomonadati</taxon>
        <taxon>Pseudomonadota</taxon>
        <taxon>Gammaproteobacteria</taxon>
        <taxon>Nevskiales</taxon>
        <taxon>Nevskiaceae</taxon>
        <taxon>Solimonas</taxon>
    </lineage>
</organism>
<evidence type="ECO:0000256" key="4">
    <source>
        <dbReference type="ARBA" id="ARBA00023136"/>
    </source>
</evidence>
<keyword evidence="1 7" id="KW-1003">Cell membrane</keyword>
<feature type="site" description="Important for catalytic activity" evidence="7">
    <location>
        <position position="219"/>
    </location>
</feature>
<dbReference type="PANTHER" id="PTHR30518">
    <property type="entry name" value="ENDOLYTIC MUREIN TRANSGLYCOSYLASE"/>
    <property type="match status" value="1"/>
</dbReference>
<protein>
    <recommendedName>
        <fullName evidence="7">Endolytic murein transglycosylase</fullName>
        <ecNumber evidence="7">4.2.2.29</ecNumber>
    </recommendedName>
    <alternativeName>
        <fullName evidence="7">Peptidoglycan lytic transglycosylase</fullName>
    </alternativeName>
    <alternativeName>
        <fullName evidence="7">Peptidoglycan polymerization terminase</fullName>
    </alternativeName>
</protein>
<comment type="function">
    <text evidence="7">Functions as a peptidoglycan terminase that cleaves nascent peptidoglycan strands endolytically to terminate their elongation.</text>
</comment>
<keyword evidence="7" id="KW-0997">Cell inner membrane</keyword>
<evidence type="ECO:0000256" key="3">
    <source>
        <dbReference type="ARBA" id="ARBA00022989"/>
    </source>
</evidence>
<dbReference type="EMBL" id="FOFS01000009">
    <property type="protein sequence ID" value="SEQ65486.1"/>
    <property type="molecule type" value="Genomic_DNA"/>
</dbReference>
<dbReference type="HAMAP" id="MF_02065">
    <property type="entry name" value="MltG"/>
    <property type="match status" value="1"/>
</dbReference>
<evidence type="ECO:0000256" key="2">
    <source>
        <dbReference type="ARBA" id="ARBA00022692"/>
    </source>
</evidence>
<keyword evidence="6 7" id="KW-0961">Cell wall biogenesis/degradation</keyword>
<dbReference type="GO" id="GO:0009252">
    <property type="term" value="P:peptidoglycan biosynthetic process"/>
    <property type="evidence" value="ECO:0007669"/>
    <property type="project" value="UniProtKB-UniRule"/>
</dbReference>